<protein>
    <submittedName>
        <fullName evidence="2">Uncharacterized protein</fullName>
    </submittedName>
</protein>
<feature type="transmembrane region" description="Helical" evidence="1">
    <location>
        <begin position="454"/>
        <end position="475"/>
    </location>
</feature>
<keyword evidence="1" id="KW-1133">Transmembrane helix</keyword>
<dbReference type="PANTHER" id="PTHR42342:SF1">
    <property type="entry name" value="STATIONARY PHASE PROTEIN 5"/>
    <property type="match status" value="1"/>
</dbReference>
<dbReference type="GeneID" id="67016588"/>
<sequence>MAPAVVHLYNSVAKNARAFKAAWKHAAKLVQKQLPESARPADAVLQPILARNAPKHPLHRIAYLKQSKGRWYTTHSQISAAVRRFATSAARNSGVKYDRASFPKSRIGGIVTAQAGRAPFASTLRPNLTGGTLGRTAGGYGWGSGRAGGARYFSHGPASPAQVINNVSQAVRAFLVGGQKAQFDGVNPHNGEKRFKTVSALQDQVNRTLNKVPKATPGSYISFNVNPTVTALTPLKAVKGFTSFAQEKETLNSEGLLDVLSVDFSRAVKELAAVLKDLQRLAALGDLPISYENSVLKVHFPGCDAQTVETICNDFEVSRGAVYQDEDFDSFVGTDIALLFPFAPSQTPSECSFYDKPVADRQHVQPNIDWTHMLSPSPAASEAFSTHSEQSYDQLDDFVTEPNPWLSDASPSGYDSLHTSEADEMDMHTPLEYQGVEVSEPIGLEIVAFNGGSYTGAILFTGWMYIGAAVCLWMVRTWKIGEDEENAAAATKGEVDPTLGEVESFQRSPFVKRMFMIRKV</sequence>
<comment type="caution">
    <text evidence="2">The sequence shown here is derived from an EMBL/GenBank/DDBJ whole genome shotgun (WGS) entry which is preliminary data.</text>
</comment>
<organism evidence="2 3">
    <name type="scientific">Alternaria atra</name>
    <dbReference type="NCBI Taxonomy" id="119953"/>
    <lineage>
        <taxon>Eukaryota</taxon>
        <taxon>Fungi</taxon>
        <taxon>Dikarya</taxon>
        <taxon>Ascomycota</taxon>
        <taxon>Pezizomycotina</taxon>
        <taxon>Dothideomycetes</taxon>
        <taxon>Pleosporomycetidae</taxon>
        <taxon>Pleosporales</taxon>
        <taxon>Pleosporineae</taxon>
        <taxon>Pleosporaceae</taxon>
        <taxon>Alternaria</taxon>
        <taxon>Alternaria sect. Ulocladioides</taxon>
    </lineage>
</organism>
<proteinExistence type="predicted"/>
<name>A0A8J2HZ63_9PLEO</name>
<dbReference type="GO" id="GO:0043248">
    <property type="term" value="P:proteasome assembly"/>
    <property type="evidence" value="ECO:0007669"/>
    <property type="project" value="TreeGrafter"/>
</dbReference>
<reference evidence="2" key="1">
    <citation type="submission" date="2021-05" db="EMBL/GenBank/DDBJ databases">
        <authorList>
            <person name="Stam R."/>
        </authorList>
    </citation>
    <scope>NUCLEOTIDE SEQUENCE</scope>
    <source>
        <strain evidence="2">CS162</strain>
    </source>
</reference>
<keyword evidence="3" id="KW-1185">Reference proteome</keyword>
<dbReference type="EMBL" id="CAJRGZ010000017">
    <property type="protein sequence ID" value="CAG5157081.1"/>
    <property type="molecule type" value="Genomic_DNA"/>
</dbReference>
<dbReference type="OrthoDB" id="5415241at2759"/>
<dbReference type="AlphaFoldDB" id="A0A8J2HZ63"/>
<dbReference type="GO" id="GO:0070628">
    <property type="term" value="F:proteasome binding"/>
    <property type="evidence" value="ECO:0007669"/>
    <property type="project" value="InterPro"/>
</dbReference>
<keyword evidence="1" id="KW-0472">Membrane</keyword>
<evidence type="ECO:0000256" key="1">
    <source>
        <dbReference type="SAM" id="Phobius"/>
    </source>
</evidence>
<gene>
    <name evidence="2" type="ORF">ALTATR162_LOCUS4873</name>
</gene>
<accession>A0A8J2HZ63</accession>
<dbReference type="Proteomes" id="UP000676310">
    <property type="component" value="Unassembled WGS sequence"/>
</dbReference>
<keyword evidence="1" id="KW-0812">Transmembrane</keyword>
<evidence type="ECO:0000313" key="2">
    <source>
        <dbReference type="EMBL" id="CAG5157081.1"/>
    </source>
</evidence>
<dbReference type="RefSeq" id="XP_043168424.1">
    <property type="nucleotide sequence ID" value="XM_043312489.1"/>
</dbReference>
<evidence type="ECO:0000313" key="3">
    <source>
        <dbReference type="Proteomes" id="UP000676310"/>
    </source>
</evidence>
<dbReference type="InterPro" id="IPR038816">
    <property type="entry name" value="Stationary_phase_5"/>
</dbReference>
<dbReference type="PANTHER" id="PTHR42342">
    <property type="entry name" value="STATIONARY PHASE PROTEIN 5"/>
    <property type="match status" value="1"/>
</dbReference>